<dbReference type="AlphaFoldDB" id="A0AAE1G1Q3"/>
<evidence type="ECO:0000256" key="1">
    <source>
        <dbReference type="SAM" id="MobiDB-lite"/>
    </source>
</evidence>
<feature type="region of interest" description="Disordered" evidence="1">
    <location>
        <begin position="102"/>
        <end position="123"/>
    </location>
</feature>
<gene>
    <name evidence="2" type="ORF">Pcinc_012200</name>
</gene>
<proteinExistence type="predicted"/>
<evidence type="ECO:0000313" key="3">
    <source>
        <dbReference type="Proteomes" id="UP001286313"/>
    </source>
</evidence>
<reference evidence="2" key="1">
    <citation type="submission" date="2023-10" db="EMBL/GenBank/DDBJ databases">
        <title>Genome assemblies of two species of porcelain crab, Petrolisthes cinctipes and Petrolisthes manimaculis (Anomura: Porcellanidae).</title>
        <authorList>
            <person name="Angst P."/>
        </authorList>
    </citation>
    <scope>NUCLEOTIDE SEQUENCE</scope>
    <source>
        <strain evidence="2">PB745_01</strain>
        <tissue evidence="2">Gill</tissue>
    </source>
</reference>
<organism evidence="2 3">
    <name type="scientific">Petrolisthes cinctipes</name>
    <name type="common">Flat porcelain crab</name>
    <dbReference type="NCBI Taxonomy" id="88211"/>
    <lineage>
        <taxon>Eukaryota</taxon>
        <taxon>Metazoa</taxon>
        <taxon>Ecdysozoa</taxon>
        <taxon>Arthropoda</taxon>
        <taxon>Crustacea</taxon>
        <taxon>Multicrustacea</taxon>
        <taxon>Malacostraca</taxon>
        <taxon>Eumalacostraca</taxon>
        <taxon>Eucarida</taxon>
        <taxon>Decapoda</taxon>
        <taxon>Pleocyemata</taxon>
        <taxon>Anomura</taxon>
        <taxon>Galatheoidea</taxon>
        <taxon>Porcellanidae</taxon>
        <taxon>Petrolisthes</taxon>
    </lineage>
</organism>
<dbReference type="Proteomes" id="UP001286313">
    <property type="component" value="Unassembled WGS sequence"/>
</dbReference>
<comment type="caution">
    <text evidence="2">The sequence shown here is derived from an EMBL/GenBank/DDBJ whole genome shotgun (WGS) entry which is preliminary data.</text>
</comment>
<sequence length="151" mass="16774">MIRGDEGGRASLPATFQCELLVATDTAFSSISSTRQFQLFTFCLHTLAPASMACKRKLRDDWLLNVQFRPWLTRVEGDPTRASCNVCKKEFSAELSTIKRHKSSHAHIRNEAQQEEGSDGDAASQQVSEAVKAKGSCMDFIPTQTMLNSMK</sequence>
<accession>A0AAE1G1Q3</accession>
<keyword evidence="3" id="KW-1185">Reference proteome</keyword>
<name>A0AAE1G1Q3_PETCI</name>
<dbReference type="EMBL" id="JAWQEG010000987">
    <property type="protein sequence ID" value="KAK3883501.1"/>
    <property type="molecule type" value="Genomic_DNA"/>
</dbReference>
<protein>
    <submittedName>
        <fullName evidence="2">Uncharacterized protein</fullName>
    </submittedName>
</protein>
<evidence type="ECO:0000313" key="2">
    <source>
        <dbReference type="EMBL" id="KAK3883501.1"/>
    </source>
</evidence>